<protein>
    <submittedName>
        <fullName evidence="3">Putative arsenate reductase</fullName>
    </submittedName>
</protein>
<dbReference type="InterPro" id="IPR023485">
    <property type="entry name" value="Ptyr_pPase"/>
</dbReference>
<comment type="caution">
    <text evidence="3">The sequence shown here is derived from an EMBL/GenBank/DDBJ whole genome shotgun (WGS) entry which is preliminary data.</text>
</comment>
<proteinExistence type="predicted"/>
<reference evidence="3 4" key="1">
    <citation type="journal article" date="2013" name="ISME J.">
        <title>A metabolic model for members of the genus Tetrasphaera involved in enhanced biological phosphorus removal.</title>
        <authorList>
            <person name="Kristiansen R."/>
            <person name="Nguyen H.T.T."/>
            <person name="Saunders A.M."/>
            <person name="Nielsen J.L."/>
            <person name="Wimmer R."/>
            <person name="Le V.Q."/>
            <person name="McIlroy S.J."/>
            <person name="Petrovski S."/>
            <person name="Seviour R.J."/>
            <person name="Calteau A."/>
            <person name="Nielsen K.L."/>
            <person name="Nielsen P.H."/>
        </authorList>
    </citation>
    <scope>NUCLEOTIDE SEQUENCE [LARGE SCALE GENOMIC DNA]</scope>
    <source>
        <strain evidence="3 4">T1-X7</strain>
    </source>
</reference>
<evidence type="ECO:0000259" key="2">
    <source>
        <dbReference type="SMART" id="SM00226"/>
    </source>
</evidence>
<organism evidence="3 4">
    <name type="scientific">Nostocoides japonicum T1-X7</name>
    <dbReference type="NCBI Taxonomy" id="1194083"/>
    <lineage>
        <taxon>Bacteria</taxon>
        <taxon>Bacillati</taxon>
        <taxon>Actinomycetota</taxon>
        <taxon>Actinomycetes</taxon>
        <taxon>Micrococcales</taxon>
        <taxon>Intrasporangiaceae</taxon>
        <taxon>Nostocoides</taxon>
    </lineage>
</organism>
<evidence type="ECO:0000313" key="4">
    <source>
        <dbReference type="Proteomes" id="UP000035721"/>
    </source>
</evidence>
<name>A0A077M2U5_9MICO</name>
<dbReference type="SMART" id="SM00226">
    <property type="entry name" value="LMWPc"/>
    <property type="match status" value="1"/>
</dbReference>
<gene>
    <name evidence="3" type="ORF">BN12_30056</name>
</gene>
<sequence length="137" mass="14703">MTTPPSVLFVCVKNAGKSQMAAALARHHAGDRLMVHSAGTRPGTTLNTETVAALNEIGATLDDEYPKPLEPALLDTVDAVIILGADAHLPHTGAAPVQRWDTDEPSQRGVTGMPRMRLIRNDIDQRVQALIHQLLAT</sequence>
<feature type="domain" description="Phosphotyrosine protein phosphatase I" evidence="2">
    <location>
        <begin position="5"/>
        <end position="133"/>
    </location>
</feature>
<dbReference type="PANTHER" id="PTHR43428">
    <property type="entry name" value="ARSENATE REDUCTASE"/>
    <property type="match status" value="1"/>
</dbReference>
<accession>A0A077M2U5</accession>
<evidence type="ECO:0000256" key="1">
    <source>
        <dbReference type="ARBA" id="ARBA00022849"/>
    </source>
</evidence>
<dbReference type="GO" id="GO:0046685">
    <property type="term" value="P:response to arsenic-containing substance"/>
    <property type="evidence" value="ECO:0007669"/>
    <property type="project" value="UniProtKB-KW"/>
</dbReference>
<dbReference type="Gene3D" id="3.40.50.2300">
    <property type="match status" value="1"/>
</dbReference>
<dbReference type="EMBL" id="CAJB01000223">
    <property type="protein sequence ID" value="CCH78530.1"/>
    <property type="molecule type" value="Genomic_DNA"/>
</dbReference>
<dbReference type="RefSeq" id="WP_048549653.1">
    <property type="nucleotide sequence ID" value="NZ_HF570958.1"/>
</dbReference>
<dbReference type="SUPFAM" id="SSF52788">
    <property type="entry name" value="Phosphotyrosine protein phosphatases I"/>
    <property type="match status" value="1"/>
</dbReference>
<dbReference type="PANTHER" id="PTHR43428:SF1">
    <property type="entry name" value="ARSENATE REDUCTASE"/>
    <property type="match status" value="1"/>
</dbReference>
<dbReference type="OrthoDB" id="9799372at2"/>
<keyword evidence="1" id="KW-0059">Arsenical resistance</keyword>
<evidence type="ECO:0000313" key="3">
    <source>
        <dbReference type="EMBL" id="CCH78530.1"/>
    </source>
</evidence>
<keyword evidence="4" id="KW-1185">Reference proteome</keyword>
<dbReference type="Proteomes" id="UP000035721">
    <property type="component" value="Unassembled WGS sequence"/>
</dbReference>
<dbReference type="Pfam" id="PF01451">
    <property type="entry name" value="LMWPc"/>
    <property type="match status" value="1"/>
</dbReference>
<dbReference type="STRING" id="1194083.BN12_30056"/>
<dbReference type="InterPro" id="IPR036196">
    <property type="entry name" value="Ptyr_pPase_sf"/>
</dbReference>
<dbReference type="AlphaFoldDB" id="A0A077M2U5"/>